<dbReference type="InterPro" id="IPR008979">
    <property type="entry name" value="Galactose-bd-like_sf"/>
</dbReference>
<gene>
    <name evidence="3" type="ORF">BatF92_05210</name>
</gene>
<sequence length="377" mass="42443">MKKILYITFLLFCACYISSCSEDRYYPGEIYQDVDDNGGDDGDDVVEKVNENLAKGGTVLSGSEQDADHGPNLLVNGLIQGNEEYFGTFQTGVDHEEWVQIKLIQKQKINSIWLYPRAANEGFPKDFKLEISTDAKDWTTVVEKTGYDATTADPQKFDFEPVVALYVRLTATKLAIANNMWTNYQDVYYIQLKEIEVYLSDGSSVDPDPDPDPEPDPNEPNMALGGFVQAISEEAGHEVSFLVDGDFTNSNLNYFGTASSSSDEPQWVNVKLTREDDFNEIWLYPKYGGEAVDGFPIDFKLMVSLDGAEWTEVVSKTDYPVPAYTPDTPQPEVFSFETVHAGYVKIVATKLFSTSNMWTGWQTVYLMQFAEMCVYKK</sequence>
<feature type="region of interest" description="Disordered" evidence="1">
    <location>
        <begin position="201"/>
        <end position="222"/>
    </location>
</feature>
<feature type="domain" description="F5/8 type C" evidence="2">
    <location>
        <begin position="46"/>
        <end position="172"/>
    </location>
</feature>
<dbReference type="InterPro" id="IPR000421">
    <property type="entry name" value="FA58C"/>
</dbReference>
<name>A0A679H2D4_BACT4</name>
<evidence type="ECO:0000256" key="1">
    <source>
        <dbReference type="SAM" id="MobiDB-lite"/>
    </source>
</evidence>
<evidence type="ECO:0000313" key="3">
    <source>
        <dbReference type="EMBL" id="BCA48579.1"/>
    </source>
</evidence>
<dbReference type="PROSITE" id="PS50022">
    <property type="entry name" value="FA58C_3"/>
    <property type="match status" value="2"/>
</dbReference>
<feature type="compositionally biased region" description="Acidic residues" evidence="1">
    <location>
        <begin position="207"/>
        <end position="217"/>
    </location>
</feature>
<dbReference type="Gene3D" id="2.60.120.260">
    <property type="entry name" value="Galactose-binding domain-like"/>
    <property type="match status" value="2"/>
</dbReference>
<proteinExistence type="predicted"/>
<dbReference type="Proteomes" id="UP000500882">
    <property type="component" value="Chromosome"/>
</dbReference>
<reference evidence="3 4" key="1">
    <citation type="submission" date="2020-02" db="EMBL/GenBank/DDBJ databases">
        <title>Whole-genome sequencing and comparative analysis of the genomes of Bacteroides thetaiotaomicron and Escherichia coli isolated from a healthy resident in Vietnam.</title>
        <authorList>
            <person name="Mohsin M."/>
            <person name="Tanaka K."/>
            <person name="Kawahara R."/>
            <person name="Kondo S."/>
            <person name="Noguchi H."/>
            <person name="Motooka D."/>
            <person name="Nakamura S."/>
            <person name="Khong D.T."/>
            <person name="Nguyen T.N."/>
            <person name="Tran H.T."/>
            <person name="Yamamoto Y."/>
        </authorList>
    </citation>
    <scope>NUCLEOTIDE SEQUENCE [LARGE SCALE GENOMIC DNA]</scope>
    <source>
        <strain evidence="3 4">F9-2</strain>
    </source>
</reference>
<evidence type="ECO:0000259" key="2">
    <source>
        <dbReference type="PROSITE" id="PS50022"/>
    </source>
</evidence>
<evidence type="ECO:0000313" key="4">
    <source>
        <dbReference type="Proteomes" id="UP000500882"/>
    </source>
</evidence>
<dbReference type="SUPFAM" id="SSF49785">
    <property type="entry name" value="Galactose-binding domain-like"/>
    <property type="match status" value="2"/>
</dbReference>
<protein>
    <recommendedName>
        <fullName evidence="2">F5/8 type C domain-containing protein</fullName>
    </recommendedName>
</protein>
<dbReference type="RefSeq" id="WP_022470752.1">
    <property type="nucleotide sequence ID" value="NZ_AP022660.1"/>
</dbReference>
<dbReference type="Pfam" id="PF00754">
    <property type="entry name" value="F5_F8_type_C"/>
    <property type="match status" value="2"/>
</dbReference>
<dbReference type="EMBL" id="AP022660">
    <property type="protein sequence ID" value="BCA48579.1"/>
    <property type="molecule type" value="Genomic_DNA"/>
</dbReference>
<dbReference type="AlphaFoldDB" id="A0A679H2D4"/>
<dbReference type="PROSITE" id="PS51257">
    <property type="entry name" value="PROKAR_LIPOPROTEIN"/>
    <property type="match status" value="1"/>
</dbReference>
<feature type="domain" description="F5/8 type C" evidence="2">
    <location>
        <begin position="259"/>
        <end position="371"/>
    </location>
</feature>
<accession>A0A679H2D4</accession>
<organism evidence="3 4">
    <name type="scientific">Bacteroides thetaiotaomicron</name>
    <dbReference type="NCBI Taxonomy" id="818"/>
    <lineage>
        <taxon>Bacteria</taxon>
        <taxon>Pseudomonadati</taxon>
        <taxon>Bacteroidota</taxon>
        <taxon>Bacteroidia</taxon>
        <taxon>Bacteroidales</taxon>
        <taxon>Bacteroidaceae</taxon>
        <taxon>Bacteroides</taxon>
    </lineage>
</organism>